<dbReference type="OrthoDB" id="1470350at2759"/>
<comment type="cofactor">
    <cofactor evidence="1 8">
        <name>heme</name>
        <dbReference type="ChEBI" id="CHEBI:30413"/>
    </cofactor>
</comment>
<dbReference type="GeneID" id="4702680"/>
<accession>A1CLU2</accession>
<dbReference type="PANTHER" id="PTHR46300:SF1">
    <property type="entry name" value="P450, PUTATIVE (EUROFUNG)-RELATED"/>
    <property type="match status" value="1"/>
</dbReference>
<dbReference type="InterPro" id="IPR001128">
    <property type="entry name" value="Cyt_P450"/>
</dbReference>
<dbReference type="SUPFAM" id="SSF48264">
    <property type="entry name" value="Cytochrome P450"/>
    <property type="match status" value="1"/>
</dbReference>
<evidence type="ECO:0000256" key="5">
    <source>
        <dbReference type="ARBA" id="ARBA00023002"/>
    </source>
</evidence>
<keyword evidence="4 8" id="KW-0479">Metal-binding</keyword>
<gene>
    <name evidence="11" type="ORF">ACLA_078190</name>
</gene>
<dbReference type="PRINTS" id="PR00463">
    <property type="entry name" value="EP450I"/>
</dbReference>
<evidence type="ECO:0000256" key="10">
    <source>
        <dbReference type="SAM" id="SignalP"/>
    </source>
</evidence>
<evidence type="ECO:0000256" key="3">
    <source>
        <dbReference type="ARBA" id="ARBA00022617"/>
    </source>
</evidence>
<organism evidence="11 12">
    <name type="scientific">Aspergillus clavatus (strain ATCC 1007 / CBS 513.65 / DSM 816 / NCTC 3887 / NRRL 1 / QM 1276 / 107)</name>
    <dbReference type="NCBI Taxonomy" id="344612"/>
    <lineage>
        <taxon>Eukaryota</taxon>
        <taxon>Fungi</taxon>
        <taxon>Dikarya</taxon>
        <taxon>Ascomycota</taxon>
        <taxon>Pezizomycotina</taxon>
        <taxon>Eurotiomycetes</taxon>
        <taxon>Eurotiomycetidae</taxon>
        <taxon>Eurotiales</taxon>
        <taxon>Aspergillaceae</taxon>
        <taxon>Aspergillus</taxon>
        <taxon>Aspergillus subgen. Fumigati</taxon>
    </lineage>
</organism>
<sequence>MISIYILVGLVLLRLLYEYHRDRNLPPGPRRLPFIGNIHQVPQSHPWRVFDAWSKRYGPLMRAQFGRQTLILIADTRIARALLDKRGAVYSDRPRMVMAGENVTRGMHMLLRPYDARYRLHQRMEAPVLSPRASATYTPLQELESTQLLTDLLRSNNFTIHIQRYTASLVYGLAYGFRLPTGAEPELLTLRRILHNFGHVARVGTWLVDAIPLLNYLPAWLAPWKRSANALFELEADLHRRNMDTALHNKPWNWTKELARSPHATPMSPLEFAYDLGNLTTAGYDTTASAMRVFVLAAVTAPAFIAAAQRELDTIVGPDRLPSFADKENLPYIAAVVEETLRWRSIAPGGPPHATSAEDEYMGYRIPKGATVMPLHWSMSMDAGDFPDPLAFQPERWLAAPQQQQQQGGDGKGNEHERFTSFFGWGRRMCAGRHIARNSLYILIARLLWAFEIRAAEGPDGRPKHVDDMAFDDGLVSSPEPFEAVFVPRSEAVRRVVEGEWAGLEKDMEVVMGGIRERQRAIGLEVRV</sequence>
<feature type="chain" id="PRO_5002633691" evidence="10">
    <location>
        <begin position="19"/>
        <end position="528"/>
    </location>
</feature>
<evidence type="ECO:0000256" key="4">
    <source>
        <dbReference type="ARBA" id="ARBA00022723"/>
    </source>
</evidence>
<dbReference type="GO" id="GO:0005506">
    <property type="term" value="F:iron ion binding"/>
    <property type="evidence" value="ECO:0007669"/>
    <property type="project" value="InterPro"/>
</dbReference>
<dbReference type="PANTHER" id="PTHR46300">
    <property type="entry name" value="P450, PUTATIVE (EUROFUNG)-RELATED-RELATED"/>
    <property type="match status" value="1"/>
</dbReference>
<keyword evidence="12" id="KW-1185">Reference proteome</keyword>
<dbReference type="RefSeq" id="XP_001270497.1">
    <property type="nucleotide sequence ID" value="XM_001270496.1"/>
</dbReference>
<dbReference type="HOGENOM" id="CLU_001570_2_1_1"/>
<dbReference type="InterPro" id="IPR036396">
    <property type="entry name" value="Cyt_P450_sf"/>
</dbReference>
<dbReference type="GO" id="GO:0020037">
    <property type="term" value="F:heme binding"/>
    <property type="evidence" value="ECO:0007669"/>
    <property type="project" value="InterPro"/>
</dbReference>
<feature type="binding site" description="axial binding residue" evidence="8">
    <location>
        <position position="430"/>
    </location>
    <ligand>
        <name>heme</name>
        <dbReference type="ChEBI" id="CHEBI:30413"/>
    </ligand>
    <ligandPart>
        <name>Fe</name>
        <dbReference type="ChEBI" id="CHEBI:18248"/>
    </ligandPart>
</feature>
<evidence type="ECO:0000256" key="8">
    <source>
        <dbReference type="PIRSR" id="PIRSR602401-1"/>
    </source>
</evidence>
<evidence type="ECO:0000256" key="2">
    <source>
        <dbReference type="ARBA" id="ARBA00010617"/>
    </source>
</evidence>
<evidence type="ECO:0000256" key="9">
    <source>
        <dbReference type="RuleBase" id="RU000461"/>
    </source>
</evidence>
<dbReference type="Proteomes" id="UP000006701">
    <property type="component" value="Unassembled WGS sequence"/>
</dbReference>
<evidence type="ECO:0000313" key="11">
    <source>
        <dbReference type="EMBL" id="EAW09071.1"/>
    </source>
</evidence>
<dbReference type="InterPro" id="IPR002401">
    <property type="entry name" value="Cyt_P450_E_grp-I"/>
</dbReference>
<reference evidence="11 12" key="1">
    <citation type="journal article" date="2008" name="PLoS Genet.">
        <title>Genomic islands in the pathogenic filamentous fungus Aspergillus fumigatus.</title>
        <authorList>
            <person name="Fedorova N.D."/>
            <person name="Khaldi N."/>
            <person name="Joardar V.S."/>
            <person name="Maiti R."/>
            <person name="Amedeo P."/>
            <person name="Anderson M.J."/>
            <person name="Crabtree J."/>
            <person name="Silva J.C."/>
            <person name="Badger J.H."/>
            <person name="Albarraq A."/>
            <person name="Angiuoli S."/>
            <person name="Bussey H."/>
            <person name="Bowyer P."/>
            <person name="Cotty P.J."/>
            <person name="Dyer P.S."/>
            <person name="Egan A."/>
            <person name="Galens K."/>
            <person name="Fraser-Liggett C.M."/>
            <person name="Haas B.J."/>
            <person name="Inman J.M."/>
            <person name="Kent R."/>
            <person name="Lemieux S."/>
            <person name="Malavazi I."/>
            <person name="Orvis J."/>
            <person name="Roemer T."/>
            <person name="Ronning C.M."/>
            <person name="Sundaram J.P."/>
            <person name="Sutton G."/>
            <person name="Turner G."/>
            <person name="Venter J.C."/>
            <person name="White O.R."/>
            <person name="Whitty B.R."/>
            <person name="Youngman P."/>
            <person name="Wolfe K.H."/>
            <person name="Goldman G.H."/>
            <person name="Wortman J.R."/>
            <person name="Jiang B."/>
            <person name="Denning D.W."/>
            <person name="Nierman W.C."/>
        </authorList>
    </citation>
    <scope>NUCLEOTIDE SEQUENCE [LARGE SCALE GENOMIC DNA]</scope>
    <source>
        <strain evidence="12">ATCC 1007 / CBS 513.65 / DSM 816 / NCTC 3887 / NRRL 1</strain>
    </source>
</reference>
<dbReference type="eggNOG" id="KOG0156">
    <property type="taxonomic scope" value="Eukaryota"/>
</dbReference>
<name>A1CLU2_ASPCL</name>
<proteinExistence type="inferred from homology"/>
<dbReference type="OMA" id="LVTKGMH"/>
<dbReference type="AlphaFoldDB" id="A1CLU2"/>
<dbReference type="Pfam" id="PF00067">
    <property type="entry name" value="p450"/>
    <property type="match status" value="1"/>
</dbReference>
<evidence type="ECO:0000256" key="7">
    <source>
        <dbReference type="ARBA" id="ARBA00023033"/>
    </source>
</evidence>
<dbReference type="GO" id="GO:0044283">
    <property type="term" value="P:small molecule biosynthetic process"/>
    <property type="evidence" value="ECO:0007669"/>
    <property type="project" value="UniProtKB-ARBA"/>
</dbReference>
<dbReference type="GO" id="GO:0016705">
    <property type="term" value="F:oxidoreductase activity, acting on paired donors, with incorporation or reduction of molecular oxygen"/>
    <property type="evidence" value="ECO:0007669"/>
    <property type="project" value="InterPro"/>
</dbReference>
<keyword evidence="7 9" id="KW-0503">Monooxygenase</keyword>
<dbReference type="InterPro" id="IPR050364">
    <property type="entry name" value="Cytochrome_P450_fung"/>
</dbReference>
<dbReference type="PROSITE" id="PS00086">
    <property type="entry name" value="CYTOCHROME_P450"/>
    <property type="match status" value="1"/>
</dbReference>
<keyword evidence="5 9" id="KW-0560">Oxidoreductase</keyword>
<keyword evidence="3 8" id="KW-0349">Heme</keyword>
<evidence type="ECO:0000313" key="12">
    <source>
        <dbReference type="Proteomes" id="UP000006701"/>
    </source>
</evidence>
<keyword evidence="10" id="KW-0732">Signal</keyword>
<dbReference type="InterPro" id="IPR017972">
    <property type="entry name" value="Cyt_P450_CS"/>
</dbReference>
<dbReference type="Gene3D" id="1.10.630.10">
    <property type="entry name" value="Cytochrome P450"/>
    <property type="match status" value="1"/>
</dbReference>
<dbReference type="EMBL" id="DS027057">
    <property type="protein sequence ID" value="EAW09071.1"/>
    <property type="molecule type" value="Genomic_DNA"/>
</dbReference>
<feature type="signal peptide" evidence="10">
    <location>
        <begin position="1"/>
        <end position="18"/>
    </location>
</feature>
<comment type="similarity">
    <text evidence="2 9">Belongs to the cytochrome P450 family.</text>
</comment>
<dbReference type="GO" id="GO:0004497">
    <property type="term" value="F:monooxygenase activity"/>
    <property type="evidence" value="ECO:0007669"/>
    <property type="project" value="UniProtKB-KW"/>
</dbReference>
<dbReference type="KEGG" id="act:ACLA_078190"/>
<dbReference type="CDD" id="cd11065">
    <property type="entry name" value="CYP64-like"/>
    <property type="match status" value="1"/>
</dbReference>
<dbReference type="PRINTS" id="PR00385">
    <property type="entry name" value="P450"/>
</dbReference>
<dbReference type="VEuPathDB" id="FungiDB:ACLA_078190"/>
<keyword evidence="6 8" id="KW-0408">Iron</keyword>
<evidence type="ECO:0000256" key="1">
    <source>
        <dbReference type="ARBA" id="ARBA00001971"/>
    </source>
</evidence>
<protein>
    <submittedName>
        <fullName evidence="11">Cytochrome P450 oxidoreductase, putative</fullName>
    </submittedName>
</protein>
<evidence type="ECO:0000256" key="6">
    <source>
        <dbReference type="ARBA" id="ARBA00023004"/>
    </source>
</evidence>